<reference evidence="5" key="2">
    <citation type="submission" date="2022-11" db="EMBL/GenBank/DDBJ databases">
        <title>complete genomes of mycoplasma synoviae ZX313 strain and SD2 strain.</title>
        <authorList>
            <person name="Zhong Q."/>
        </authorList>
    </citation>
    <scope>NUCLEOTIDE SEQUENCE</scope>
    <source>
        <strain evidence="5">SD2</strain>
    </source>
</reference>
<evidence type="ECO:0000313" key="6">
    <source>
        <dbReference type="Proteomes" id="UP001164481"/>
    </source>
</evidence>
<evidence type="ECO:0000259" key="4">
    <source>
        <dbReference type="SMART" id="SM00642"/>
    </source>
</evidence>
<dbReference type="InterPro" id="IPR006046">
    <property type="entry name" value="Alpha_amylase"/>
</dbReference>
<dbReference type="InterPro" id="IPR045857">
    <property type="entry name" value="O16G_dom_2"/>
</dbReference>
<evidence type="ECO:0000256" key="2">
    <source>
        <dbReference type="RuleBase" id="RU003615"/>
    </source>
</evidence>
<dbReference type="Proteomes" id="UP001164481">
    <property type="component" value="Chromosome"/>
</dbReference>
<evidence type="ECO:0000256" key="1">
    <source>
        <dbReference type="ARBA" id="ARBA00008061"/>
    </source>
</evidence>
<dbReference type="PANTHER" id="PTHR10357">
    <property type="entry name" value="ALPHA-AMYLASE FAMILY MEMBER"/>
    <property type="match status" value="1"/>
</dbReference>
<dbReference type="GO" id="GO:0009313">
    <property type="term" value="P:oligosaccharide catabolic process"/>
    <property type="evidence" value="ECO:0007669"/>
    <property type="project" value="TreeGrafter"/>
</dbReference>
<dbReference type="Gene3D" id="2.60.40.1180">
    <property type="entry name" value="Golgi alpha-mannosidase II"/>
    <property type="match status" value="1"/>
</dbReference>
<dbReference type="InterPro" id="IPR013780">
    <property type="entry name" value="Glyco_hydro_b"/>
</dbReference>
<accession>A0AAX3EZW9</accession>
<feature type="domain" description="Glycosyl hydrolase family 13 catalytic" evidence="4">
    <location>
        <begin position="13"/>
        <end position="412"/>
    </location>
</feature>
<dbReference type="GO" id="GO:0043169">
    <property type="term" value="F:cation binding"/>
    <property type="evidence" value="ECO:0007669"/>
    <property type="project" value="InterPro"/>
</dbReference>
<keyword evidence="3 5" id="KW-0378">Hydrolase</keyword>
<organism evidence="5 6">
    <name type="scientific">Mycoplasmopsis synoviae</name>
    <name type="common">Mycoplasma synoviae</name>
    <dbReference type="NCBI Taxonomy" id="2109"/>
    <lineage>
        <taxon>Bacteria</taxon>
        <taxon>Bacillati</taxon>
        <taxon>Mycoplasmatota</taxon>
        <taxon>Mycoplasmoidales</taxon>
        <taxon>Metamycoplasmataceae</taxon>
        <taxon>Mycoplasmopsis</taxon>
    </lineage>
</organism>
<evidence type="ECO:0000313" key="5">
    <source>
        <dbReference type="EMBL" id="UZW64590.1"/>
    </source>
</evidence>
<dbReference type="AlphaFoldDB" id="A0AAX3EZW9"/>
<keyword evidence="3" id="KW-0326">Glycosidase</keyword>
<sequence length="547" mass="63762">MNKKVLENKIIYQIFPRSFYDANDDGDGDLQGIIKKIPYLANLGINAIWLCPIYSTKFVDAGYDVLDYKNVWKQFGTLADFKKLQKVAQKNGIDIIMDIVINHVSSDHVWFKKALESKNNKEHEYFIWRDNLSEEEKKAESLFGGSAWEYVPHLNRYYFHLFSKEQVDLNWNNPKMIDAMVDVVDFWYKLGVKGFRIDAIKHIAKDFKTLESNPAFAWCSGAVKFLKEFNKKAFVDKPDAYTFGEASSITADEVLKYASGKQKVADNYYNFAWWWIGWGKLGRNEYNPNWEIKAFADSQKPFQENLKIKPYMITNFLSNHDTSRSISRWGDTDFFFEESAKSHAMLLFMLKGIPCIYYGEEIGLLNTKFSDISEFRDCDSFNFYDKYVKQDKVFSDKEFLRNSNINSRDAGRSLMQWDNSINAGFNLGFETWFNLGSNQEKINAKDQIKDKNSIFNFYKKLIDLRKNELNSILIHGTSEINCDSKTNLITIKRVYKTKELTVLINMTNREIKLNKLPQGSVILSTYNLENVVIDSKLRPYESIAILK</sequence>
<protein>
    <recommendedName>
        <fullName evidence="3">Alpha-amylase</fullName>
        <ecNumber evidence="3">3.2.1.1</ecNumber>
    </recommendedName>
</protein>
<dbReference type="Gene3D" id="3.20.20.80">
    <property type="entry name" value="Glycosidases"/>
    <property type="match status" value="1"/>
</dbReference>
<dbReference type="Pfam" id="PF00128">
    <property type="entry name" value="Alpha-amylase"/>
    <property type="match status" value="1"/>
</dbReference>
<gene>
    <name evidence="5" type="ORF">OIE46_00660</name>
</gene>
<comment type="similarity">
    <text evidence="1 2">Belongs to the glycosyl hydrolase 13 family.</text>
</comment>
<comment type="catalytic activity">
    <reaction evidence="3">
        <text>Endohydrolysis of (1-&gt;4)-alpha-D-glucosidic linkages in polysaccharides containing three or more (1-&gt;4)-alpha-linked D-glucose units.</text>
        <dbReference type="EC" id="3.2.1.1"/>
    </reaction>
</comment>
<dbReference type="EMBL" id="CP107525">
    <property type="protein sequence ID" value="UZW64590.1"/>
    <property type="molecule type" value="Genomic_DNA"/>
</dbReference>
<keyword evidence="3" id="KW-0119">Carbohydrate metabolism</keyword>
<dbReference type="InterPro" id="IPR006047">
    <property type="entry name" value="GH13_cat_dom"/>
</dbReference>
<dbReference type="RefSeq" id="WP_109536951.1">
    <property type="nucleotide sequence ID" value="NZ_CP012624.1"/>
</dbReference>
<dbReference type="PRINTS" id="PR00110">
    <property type="entry name" value="ALPHAAMYLASE"/>
</dbReference>
<dbReference type="EC" id="3.2.1.1" evidence="3"/>
<evidence type="ECO:0000256" key="3">
    <source>
        <dbReference type="RuleBase" id="RU361134"/>
    </source>
</evidence>
<proteinExistence type="inferred from homology"/>
<reference evidence="5" key="1">
    <citation type="submission" date="2022-10" db="EMBL/GenBank/DDBJ databases">
        <authorList>
            <person name="Wei X."/>
        </authorList>
    </citation>
    <scope>NUCLEOTIDE SEQUENCE</scope>
    <source>
        <strain evidence="5">SD2</strain>
    </source>
</reference>
<dbReference type="SMART" id="SM00642">
    <property type="entry name" value="Aamy"/>
    <property type="match status" value="1"/>
</dbReference>
<name>A0AAX3EZW9_MYCSY</name>
<dbReference type="PANTHER" id="PTHR10357:SF179">
    <property type="entry name" value="NEUTRAL AND BASIC AMINO ACID TRANSPORT PROTEIN RBAT"/>
    <property type="match status" value="1"/>
</dbReference>
<dbReference type="GO" id="GO:0004556">
    <property type="term" value="F:alpha-amylase activity"/>
    <property type="evidence" value="ECO:0007669"/>
    <property type="project" value="UniProtKB-UniRule"/>
</dbReference>
<dbReference type="InterPro" id="IPR017853">
    <property type="entry name" value="GH"/>
</dbReference>
<dbReference type="Gene3D" id="3.90.400.10">
    <property type="entry name" value="Oligo-1,6-glucosidase, Domain 2"/>
    <property type="match status" value="1"/>
</dbReference>
<dbReference type="SUPFAM" id="SSF51445">
    <property type="entry name" value="(Trans)glycosidases"/>
    <property type="match status" value="1"/>
</dbReference>